<keyword evidence="9" id="KW-0961">Cell wall biogenesis/degradation</keyword>
<dbReference type="Pfam" id="PF00295">
    <property type="entry name" value="Glyco_hydro_28"/>
    <property type="match status" value="1"/>
</dbReference>
<dbReference type="PANTHER" id="PTHR31375">
    <property type="match status" value="1"/>
</dbReference>
<evidence type="ECO:0000256" key="2">
    <source>
        <dbReference type="ARBA" id="ARBA00008834"/>
    </source>
</evidence>
<evidence type="ECO:0000256" key="9">
    <source>
        <dbReference type="ARBA" id="ARBA00023316"/>
    </source>
</evidence>
<evidence type="ECO:0000256" key="1">
    <source>
        <dbReference type="ARBA" id="ARBA00004191"/>
    </source>
</evidence>
<gene>
    <name evidence="14" type="ORF">Adt_33596</name>
</gene>
<evidence type="ECO:0000256" key="8">
    <source>
        <dbReference type="ARBA" id="ARBA00023295"/>
    </source>
</evidence>
<dbReference type="GO" id="GO:0004650">
    <property type="term" value="F:polygalacturonase activity"/>
    <property type="evidence" value="ECO:0007669"/>
    <property type="project" value="UniProtKB-EC"/>
</dbReference>
<proteinExistence type="inferred from homology"/>
<evidence type="ECO:0000256" key="11">
    <source>
        <dbReference type="ARBA" id="ARBA00083621"/>
    </source>
</evidence>
<dbReference type="InterPro" id="IPR000743">
    <property type="entry name" value="Glyco_hydro_28"/>
</dbReference>
<evidence type="ECO:0000256" key="13">
    <source>
        <dbReference type="RuleBase" id="RU361169"/>
    </source>
</evidence>
<dbReference type="EMBL" id="JBFOLK010000010">
    <property type="protein sequence ID" value="KAL2480630.1"/>
    <property type="molecule type" value="Genomic_DNA"/>
</dbReference>
<keyword evidence="8 13" id="KW-0326">Glycosidase</keyword>
<keyword evidence="15" id="KW-1185">Reference proteome</keyword>
<dbReference type="PROSITE" id="PS00502">
    <property type="entry name" value="POLYGALACTURONASE"/>
    <property type="match status" value="1"/>
</dbReference>
<evidence type="ECO:0000256" key="5">
    <source>
        <dbReference type="ARBA" id="ARBA00022525"/>
    </source>
</evidence>
<reference evidence="15" key="1">
    <citation type="submission" date="2024-07" db="EMBL/GenBank/DDBJ databases">
        <title>Two chromosome-level genome assemblies of Korean endemic species Abeliophyllum distichum and Forsythia ovata (Oleaceae).</title>
        <authorList>
            <person name="Jang H."/>
        </authorList>
    </citation>
    <scope>NUCLEOTIDE SEQUENCE [LARGE SCALE GENOMIC DNA]</scope>
</reference>
<dbReference type="GO" id="GO:0009901">
    <property type="term" value="P:anther dehiscence"/>
    <property type="evidence" value="ECO:0007669"/>
    <property type="project" value="UniProtKB-ARBA"/>
</dbReference>
<feature type="active site" evidence="12">
    <location>
        <position position="310"/>
    </location>
</feature>
<evidence type="ECO:0000256" key="7">
    <source>
        <dbReference type="ARBA" id="ARBA00022801"/>
    </source>
</evidence>
<keyword evidence="4" id="KW-0134">Cell wall</keyword>
<evidence type="ECO:0000256" key="10">
    <source>
        <dbReference type="ARBA" id="ARBA00034074"/>
    </source>
</evidence>
<evidence type="ECO:0000256" key="4">
    <source>
        <dbReference type="ARBA" id="ARBA00022512"/>
    </source>
</evidence>
<dbReference type="Gene3D" id="2.160.20.10">
    <property type="entry name" value="Single-stranded right-handed beta-helix, Pectin lyase-like"/>
    <property type="match status" value="1"/>
</dbReference>
<evidence type="ECO:0000256" key="3">
    <source>
        <dbReference type="ARBA" id="ARBA00012736"/>
    </source>
</evidence>
<comment type="similarity">
    <text evidence="2 13">Belongs to the glycosyl hydrolase 28 family.</text>
</comment>
<dbReference type="FunFam" id="2.160.20.10:FF:000028">
    <property type="entry name" value="Polygalacturonase QRT2"/>
    <property type="match status" value="1"/>
</dbReference>
<sequence length="455" mass="49170">MSPTEQSVILKKSQIRQKYGCTVGANYPEIKSLRNDLLDNYIQEDLGYDFRSFPSYFSLTKGVKLHNSSKIETGGYSQFNKFRILAASTKTINVHNFGAQGDGRSDDTKAFQKAWEEACSSSSAVNILVPKGKNYLLKPITFSGPCKSEITIQIAGTLVASNDRSDYSKDGRHWLLFDSVQNLIVEGGGTINGNGNVWWQNSCKINKAKPCKDAPTALTFDKCTNLEVKNLKIKNAQQIHLSFEKCMNVQASNLVVNAPEKSPNTDGIHVTGTQNIQISSCTIGTGDDCISIVSGSKKVRATDITCGPGHGISIGSLGSGNSEAYVSDVVLNGAKLSGTSNGLRIKTWQGGSGSASNIKFQNVEMQNVKNPIIIDQSYCDQTKPCKEQSSAVQVRNVLYQNIKGTSASDVAINFDCSKKYPCQGILLQNVNLGSAKAECNNVNLKNIGSITPLCS</sequence>
<dbReference type="GO" id="GO:0009830">
    <property type="term" value="P:cell wall modification involved in abscission"/>
    <property type="evidence" value="ECO:0007669"/>
    <property type="project" value="UniProtKB-ARBA"/>
</dbReference>
<dbReference type="AlphaFoldDB" id="A0ABD1QWR1"/>
<evidence type="ECO:0000256" key="6">
    <source>
        <dbReference type="ARBA" id="ARBA00022729"/>
    </source>
</evidence>
<evidence type="ECO:0000256" key="12">
    <source>
        <dbReference type="PROSITE-ProRule" id="PRU10052"/>
    </source>
</evidence>
<comment type="catalytic activity">
    <reaction evidence="10">
        <text>(1,4-alpha-D-galacturonosyl)n+m + H2O = (1,4-alpha-D-galacturonosyl)n + (1,4-alpha-D-galacturonosyl)m.</text>
        <dbReference type="EC" id="3.2.1.15"/>
    </reaction>
</comment>
<dbReference type="EC" id="3.2.1.15" evidence="3"/>
<dbReference type="Proteomes" id="UP001604336">
    <property type="component" value="Unassembled WGS sequence"/>
</dbReference>
<dbReference type="InterPro" id="IPR012334">
    <property type="entry name" value="Pectin_lyas_fold"/>
</dbReference>
<organism evidence="14 15">
    <name type="scientific">Abeliophyllum distichum</name>
    <dbReference type="NCBI Taxonomy" id="126358"/>
    <lineage>
        <taxon>Eukaryota</taxon>
        <taxon>Viridiplantae</taxon>
        <taxon>Streptophyta</taxon>
        <taxon>Embryophyta</taxon>
        <taxon>Tracheophyta</taxon>
        <taxon>Spermatophyta</taxon>
        <taxon>Magnoliopsida</taxon>
        <taxon>eudicotyledons</taxon>
        <taxon>Gunneridae</taxon>
        <taxon>Pentapetalae</taxon>
        <taxon>asterids</taxon>
        <taxon>lamiids</taxon>
        <taxon>Lamiales</taxon>
        <taxon>Oleaceae</taxon>
        <taxon>Forsythieae</taxon>
        <taxon>Abeliophyllum</taxon>
    </lineage>
</organism>
<protein>
    <recommendedName>
        <fullName evidence="3">endo-polygalacturonase</fullName>
        <ecNumber evidence="3">3.2.1.15</ecNumber>
    </recommendedName>
    <alternativeName>
        <fullName evidence="11">Pectinase</fullName>
    </alternativeName>
</protein>
<evidence type="ECO:0000313" key="14">
    <source>
        <dbReference type="EMBL" id="KAL2480630.1"/>
    </source>
</evidence>
<name>A0ABD1QWR1_9LAMI</name>
<keyword evidence="5" id="KW-0964">Secreted</keyword>
<evidence type="ECO:0000313" key="15">
    <source>
        <dbReference type="Proteomes" id="UP001604336"/>
    </source>
</evidence>
<comment type="subcellular location">
    <subcellularLocation>
        <location evidence="1">Secreted</location>
        <location evidence="1">Cell wall</location>
    </subcellularLocation>
</comment>
<accession>A0ABD1QWR1</accession>
<dbReference type="InterPro" id="IPR011050">
    <property type="entry name" value="Pectin_lyase_fold/virulence"/>
</dbReference>
<dbReference type="GO" id="GO:0010047">
    <property type="term" value="P:fruit dehiscence"/>
    <property type="evidence" value="ECO:0007669"/>
    <property type="project" value="UniProtKB-ARBA"/>
</dbReference>
<dbReference type="SUPFAM" id="SSF51126">
    <property type="entry name" value="Pectin lyase-like"/>
    <property type="match status" value="1"/>
</dbReference>
<keyword evidence="7 13" id="KW-0378">Hydrolase</keyword>
<comment type="caution">
    <text evidence="14">The sequence shown here is derived from an EMBL/GenBank/DDBJ whole genome shotgun (WGS) entry which is preliminary data.</text>
</comment>
<keyword evidence="6" id="KW-0732">Signal</keyword>